<dbReference type="Proteomes" id="UP001233172">
    <property type="component" value="Unassembled WGS sequence"/>
</dbReference>
<sequence>MANGGTITALKGSSSTEEDIHLDKERKVILIVGRTGNGKRSIGNSLLGGSRFETEQPYYPLVGMGAHRYSDILSTLFLHH</sequence>
<comment type="caution">
    <text evidence="1">The sequence shown here is derived from an EMBL/GenBank/DDBJ whole genome shotgun (WGS) entry which is preliminary data.</text>
</comment>
<dbReference type="InterPro" id="IPR027417">
    <property type="entry name" value="P-loop_NTPase"/>
</dbReference>
<gene>
    <name evidence="1" type="ORF">Bpfe_020586</name>
</gene>
<reference evidence="1" key="1">
    <citation type="journal article" date="2023" name="PLoS Negl. Trop. Dis.">
        <title>A genome sequence for Biomphalaria pfeifferi, the major vector snail for the human-infecting parasite Schistosoma mansoni.</title>
        <authorList>
            <person name="Bu L."/>
            <person name="Lu L."/>
            <person name="Laidemitt M.R."/>
            <person name="Zhang S.M."/>
            <person name="Mutuku M."/>
            <person name="Mkoji G."/>
            <person name="Steinauer M."/>
            <person name="Loker E.S."/>
        </authorList>
    </citation>
    <scope>NUCLEOTIDE SEQUENCE</scope>
    <source>
        <strain evidence="1">KasaAsao</strain>
    </source>
</reference>
<dbReference type="Gene3D" id="3.40.50.300">
    <property type="entry name" value="P-loop containing nucleotide triphosphate hydrolases"/>
    <property type="match status" value="1"/>
</dbReference>
<name>A0AAD8B8H9_BIOPF</name>
<keyword evidence="2" id="KW-1185">Reference proteome</keyword>
<protein>
    <submittedName>
        <fullName evidence="1">GTPase IMAP family member 1</fullName>
    </submittedName>
</protein>
<evidence type="ECO:0000313" key="2">
    <source>
        <dbReference type="Proteomes" id="UP001233172"/>
    </source>
</evidence>
<proteinExistence type="predicted"/>
<dbReference type="EMBL" id="JASAOG010000119">
    <property type="protein sequence ID" value="KAK0050035.1"/>
    <property type="molecule type" value="Genomic_DNA"/>
</dbReference>
<dbReference type="AlphaFoldDB" id="A0AAD8B8H9"/>
<organism evidence="1 2">
    <name type="scientific">Biomphalaria pfeifferi</name>
    <name type="common">Bloodfluke planorb</name>
    <name type="synonym">Freshwater snail</name>
    <dbReference type="NCBI Taxonomy" id="112525"/>
    <lineage>
        <taxon>Eukaryota</taxon>
        <taxon>Metazoa</taxon>
        <taxon>Spiralia</taxon>
        <taxon>Lophotrochozoa</taxon>
        <taxon>Mollusca</taxon>
        <taxon>Gastropoda</taxon>
        <taxon>Heterobranchia</taxon>
        <taxon>Euthyneura</taxon>
        <taxon>Panpulmonata</taxon>
        <taxon>Hygrophila</taxon>
        <taxon>Lymnaeoidea</taxon>
        <taxon>Planorbidae</taxon>
        <taxon>Biomphalaria</taxon>
    </lineage>
</organism>
<dbReference type="SUPFAM" id="SSF52540">
    <property type="entry name" value="P-loop containing nucleoside triphosphate hydrolases"/>
    <property type="match status" value="1"/>
</dbReference>
<reference evidence="1" key="2">
    <citation type="submission" date="2023-04" db="EMBL/GenBank/DDBJ databases">
        <authorList>
            <person name="Bu L."/>
            <person name="Lu L."/>
            <person name="Laidemitt M.R."/>
            <person name="Zhang S.M."/>
            <person name="Mutuku M."/>
            <person name="Mkoji G."/>
            <person name="Steinauer M."/>
            <person name="Loker E.S."/>
        </authorList>
    </citation>
    <scope>NUCLEOTIDE SEQUENCE</scope>
    <source>
        <strain evidence="1">KasaAsao</strain>
        <tissue evidence="1">Whole Snail</tissue>
    </source>
</reference>
<accession>A0AAD8B8H9</accession>
<evidence type="ECO:0000313" key="1">
    <source>
        <dbReference type="EMBL" id="KAK0050035.1"/>
    </source>
</evidence>